<comment type="caution">
    <text evidence="2">The sequence shown here is derived from an EMBL/GenBank/DDBJ whole genome shotgun (WGS) entry which is preliminary data.</text>
</comment>
<feature type="compositionally biased region" description="Polar residues" evidence="1">
    <location>
        <begin position="537"/>
        <end position="549"/>
    </location>
</feature>
<feature type="compositionally biased region" description="Basic and acidic residues" evidence="1">
    <location>
        <begin position="550"/>
        <end position="560"/>
    </location>
</feature>
<keyword evidence="3" id="KW-1185">Reference proteome</keyword>
<organism evidence="2 3">
    <name type="scientific">Solea senegalensis</name>
    <name type="common">Senegalese sole</name>
    <dbReference type="NCBI Taxonomy" id="28829"/>
    <lineage>
        <taxon>Eukaryota</taxon>
        <taxon>Metazoa</taxon>
        <taxon>Chordata</taxon>
        <taxon>Craniata</taxon>
        <taxon>Vertebrata</taxon>
        <taxon>Euteleostomi</taxon>
        <taxon>Actinopterygii</taxon>
        <taxon>Neopterygii</taxon>
        <taxon>Teleostei</taxon>
        <taxon>Neoteleostei</taxon>
        <taxon>Acanthomorphata</taxon>
        <taxon>Carangaria</taxon>
        <taxon>Pleuronectiformes</taxon>
        <taxon>Pleuronectoidei</taxon>
        <taxon>Soleidae</taxon>
        <taxon>Solea</taxon>
    </lineage>
</organism>
<evidence type="ECO:0000313" key="2">
    <source>
        <dbReference type="EMBL" id="KAG7520026.1"/>
    </source>
</evidence>
<feature type="region of interest" description="Disordered" evidence="1">
    <location>
        <begin position="528"/>
        <end position="578"/>
    </location>
</feature>
<feature type="region of interest" description="Disordered" evidence="1">
    <location>
        <begin position="244"/>
        <end position="271"/>
    </location>
</feature>
<feature type="region of interest" description="Disordered" evidence="1">
    <location>
        <begin position="166"/>
        <end position="209"/>
    </location>
</feature>
<name>A0AAV6SRJ3_SOLSE</name>
<protein>
    <submittedName>
        <fullName evidence="2">Uncharacterized protein</fullName>
    </submittedName>
</protein>
<evidence type="ECO:0000313" key="3">
    <source>
        <dbReference type="Proteomes" id="UP000693946"/>
    </source>
</evidence>
<feature type="region of interest" description="Disordered" evidence="1">
    <location>
        <begin position="100"/>
        <end position="134"/>
    </location>
</feature>
<sequence length="733" mass="81231">MELFMKLCCSLVNSVVMTKASALIGCCGFLLQPMAGRAFYKPLLQWTVWRKQHWPFTLRNSSFCPCVIIMDPSAILRLQSRNKIHSDFLRMKNEHNKIPADAKSSKLMSAPHLSKQDGENKDPGSSEMSRKAPARAGISRLPVLAKSLHLQTPSDFSQSHCRWEEKPLAGKSKKKKPCTRPVPFNLSQPKSSTTRKNQQPASVPQSQTGTHAVQLKNNAHLKHQNIHSKPSKHPAVLNCHMDSTQKSHGKTTENMSHLLGQSRPPNTSKASATLSNPLPAIALRNTRPQISSSSTSAHPALTNCLENMNLLSLKDPTKIKPASQNTELSTVKGENFQPDHMAFLSILRNEGIKATGLGSTTPQSKSYNYVPQRVSVMKSRQKVGATTGISKLVQFSPDATALQSILQNEGVTAGGLVGATPRKSVCPSGRSTSVYTARRVPLRKNHAEATGGSVVTFKETPLRTWTPQRVPDTRRQPISAMKWHQSTKQTPYVGTPGLKSCKTDLQPQQEQEVVQRLFDDQDEDLEENATQKHPDTQTDQLTVQASSTKPHCEEKFEKSKANTSEEEEEKEEERVGRQPFLQAPERESVIFFSTGKNLSRAPHFEKQKSSCEQQQQQQQQQMPCVSELPRPVNPSLQSLHRDTVVPKTCGVSHAVALLRKRLPPLEELRMDEEVATYTSVSVHAAPGFVLPRPRCGNPLASILHFEESCRFVPISFDVSSGPSSPLSSPKQER</sequence>
<feature type="compositionally biased region" description="Basic and acidic residues" evidence="1">
    <location>
        <begin position="114"/>
        <end position="130"/>
    </location>
</feature>
<feature type="compositionally biased region" description="Polar residues" evidence="1">
    <location>
        <begin position="185"/>
        <end position="209"/>
    </location>
</feature>
<reference evidence="2 3" key="1">
    <citation type="journal article" date="2021" name="Sci. Rep.">
        <title>Chromosome anchoring in Senegalese sole (Solea senegalensis) reveals sex-associated markers and genome rearrangements in flatfish.</title>
        <authorList>
            <person name="Guerrero-Cozar I."/>
            <person name="Gomez-Garrido J."/>
            <person name="Berbel C."/>
            <person name="Martinez-Blanch J.F."/>
            <person name="Alioto T."/>
            <person name="Claros M.G."/>
            <person name="Gagnaire P.A."/>
            <person name="Manchado M."/>
        </authorList>
    </citation>
    <scope>NUCLEOTIDE SEQUENCE [LARGE SCALE GENOMIC DNA]</scope>
    <source>
        <strain evidence="2">Sse05_10M</strain>
    </source>
</reference>
<evidence type="ECO:0000256" key="1">
    <source>
        <dbReference type="SAM" id="MobiDB-lite"/>
    </source>
</evidence>
<dbReference type="Proteomes" id="UP000693946">
    <property type="component" value="Linkage Group LG11"/>
</dbReference>
<dbReference type="EMBL" id="JAGKHQ010000003">
    <property type="protein sequence ID" value="KAG7520026.1"/>
    <property type="molecule type" value="Genomic_DNA"/>
</dbReference>
<accession>A0AAV6SRJ3</accession>
<feature type="region of interest" description="Disordered" evidence="1">
    <location>
        <begin position="602"/>
        <end position="622"/>
    </location>
</feature>
<dbReference type="AlphaFoldDB" id="A0AAV6SRJ3"/>
<gene>
    <name evidence="2" type="ORF">JOB18_021166</name>
</gene>
<proteinExistence type="predicted"/>